<dbReference type="eggNOG" id="KOG1577">
    <property type="taxonomic scope" value="Eukaryota"/>
</dbReference>
<accession>S8FVE3</accession>
<dbReference type="PIRSF" id="PIRSF000097">
    <property type="entry name" value="AKR"/>
    <property type="match status" value="1"/>
</dbReference>
<sequence>MACPTVKLNNGVEIPILGLGTWQSKPNEVASAVEYALKEVGYRHIDCAWAYGNEKEVGEGIRKSGVPRSDIFITSKLWCTHHQRVEAALDETLANLGTDYLDLYLIHWPIHLNPNGNHPTFPTLPDGKRDILYDWKIKDTWAQMEAVLKKGKVKAIGVSNLSKRLLETELLPYATVVPAVNQLEIHLYNPQHNLVQWLKSKGIVAQAYSPLGSTNSPLLSDETASAIASGHGLQTPDVLLGYLVAKEIVTLPKSVTPARIASNYQGALAAASKLTKEDIEKLDGVAASGKQKRLIMPPWPVDLGFENWPGQNP</sequence>
<evidence type="ECO:0000313" key="6">
    <source>
        <dbReference type="EMBL" id="EPT02180.1"/>
    </source>
</evidence>
<reference evidence="6 7" key="1">
    <citation type="journal article" date="2012" name="Science">
        <title>The Paleozoic origin of enzymatic lignin decomposition reconstructed from 31 fungal genomes.</title>
        <authorList>
            <person name="Floudas D."/>
            <person name="Binder M."/>
            <person name="Riley R."/>
            <person name="Barry K."/>
            <person name="Blanchette R.A."/>
            <person name="Henrissat B."/>
            <person name="Martinez A.T."/>
            <person name="Otillar R."/>
            <person name="Spatafora J.W."/>
            <person name="Yadav J.S."/>
            <person name="Aerts A."/>
            <person name="Benoit I."/>
            <person name="Boyd A."/>
            <person name="Carlson A."/>
            <person name="Copeland A."/>
            <person name="Coutinho P.M."/>
            <person name="de Vries R.P."/>
            <person name="Ferreira P."/>
            <person name="Findley K."/>
            <person name="Foster B."/>
            <person name="Gaskell J."/>
            <person name="Glotzer D."/>
            <person name="Gorecki P."/>
            <person name="Heitman J."/>
            <person name="Hesse C."/>
            <person name="Hori C."/>
            <person name="Igarashi K."/>
            <person name="Jurgens J.A."/>
            <person name="Kallen N."/>
            <person name="Kersten P."/>
            <person name="Kohler A."/>
            <person name="Kuees U."/>
            <person name="Kumar T.K.A."/>
            <person name="Kuo A."/>
            <person name="LaButti K."/>
            <person name="Larrondo L.F."/>
            <person name="Lindquist E."/>
            <person name="Ling A."/>
            <person name="Lombard V."/>
            <person name="Lucas S."/>
            <person name="Lundell T."/>
            <person name="Martin R."/>
            <person name="McLaughlin D.J."/>
            <person name="Morgenstern I."/>
            <person name="Morin E."/>
            <person name="Murat C."/>
            <person name="Nagy L.G."/>
            <person name="Nolan M."/>
            <person name="Ohm R.A."/>
            <person name="Patyshakuliyeva A."/>
            <person name="Rokas A."/>
            <person name="Ruiz-Duenas F.J."/>
            <person name="Sabat G."/>
            <person name="Salamov A."/>
            <person name="Samejima M."/>
            <person name="Schmutz J."/>
            <person name="Slot J.C."/>
            <person name="St John F."/>
            <person name="Stenlid J."/>
            <person name="Sun H."/>
            <person name="Sun S."/>
            <person name="Syed K."/>
            <person name="Tsang A."/>
            <person name="Wiebenga A."/>
            <person name="Young D."/>
            <person name="Pisabarro A."/>
            <person name="Eastwood D.C."/>
            <person name="Martin F."/>
            <person name="Cullen D."/>
            <person name="Grigoriev I.V."/>
            <person name="Hibbett D.S."/>
        </authorList>
    </citation>
    <scope>NUCLEOTIDE SEQUENCE</scope>
    <source>
        <strain evidence="7">FP-58527</strain>
    </source>
</reference>
<dbReference type="InterPro" id="IPR036812">
    <property type="entry name" value="NAD(P)_OxRdtase_dom_sf"/>
</dbReference>
<dbReference type="GO" id="GO:0016616">
    <property type="term" value="F:oxidoreductase activity, acting on the CH-OH group of donors, NAD or NADP as acceptor"/>
    <property type="evidence" value="ECO:0007669"/>
    <property type="project" value="UniProtKB-ARBA"/>
</dbReference>
<proteinExistence type="predicted"/>
<feature type="binding site" evidence="3">
    <location>
        <position position="107"/>
    </location>
    <ligand>
        <name>substrate</name>
    </ligand>
</feature>
<dbReference type="Proteomes" id="UP000015241">
    <property type="component" value="Unassembled WGS sequence"/>
</dbReference>
<protein>
    <recommendedName>
        <fullName evidence="5">NADP-dependent oxidoreductase domain-containing protein</fullName>
    </recommendedName>
</protein>
<feature type="domain" description="NADP-dependent oxidoreductase" evidence="5">
    <location>
        <begin position="17"/>
        <end position="285"/>
    </location>
</feature>
<dbReference type="Gene3D" id="3.20.20.100">
    <property type="entry name" value="NADP-dependent oxidoreductase domain"/>
    <property type="match status" value="1"/>
</dbReference>
<dbReference type="PROSITE" id="PS00798">
    <property type="entry name" value="ALDOKETO_REDUCTASE_1"/>
    <property type="match status" value="1"/>
</dbReference>
<dbReference type="InterPro" id="IPR018170">
    <property type="entry name" value="Aldo/ket_reductase_CS"/>
</dbReference>
<dbReference type="AlphaFoldDB" id="S8FVE3"/>
<dbReference type="STRING" id="743788.S8FVE3"/>
<dbReference type="HOGENOM" id="CLU_023205_0_0_1"/>
<dbReference type="InterPro" id="IPR023210">
    <property type="entry name" value="NADP_OxRdtase_dom"/>
</dbReference>
<evidence type="ECO:0000256" key="1">
    <source>
        <dbReference type="ARBA" id="ARBA00023002"/>
    </source>
</evidence>
<evidence type="ECO:0000313" key="7">
    <source>
        <dbReference type="Proteomes" id="UP000015241"/>
    </source>
</evidence>
<keyword evidence="1" id="KW-0560">Oxidoreductase</keyword>
<dbReference type="Pfam" id="PF00248">
    <property type="entry name" value="Aldo_ket_red"/>
    <property type="match status" value="1"/>
</dbReference>
<keyword evidence="7" id="KW-1185">Reference proteome</keyword>
<feature type="site" description="Lowers pKa of active site Tyr" evidence="4">
    <location>
        <position position="76"/>
    </location>
</feature>
<dbReference type="PRINTS" id="PR00069">
    <property type="entry name" value="ALDKETRDTASE"/>
</dbReference>
<evidence type="ECO:0000256" key="4">
    <source>
        <dbReference type="PIRSR" id="PIRSR000097-3"/>
    </source>
</evidence>
<evidence type="ECO:0000256" key="3">
    <source>
        <dbReference type="PIRSR" id="PIRSR000097-2"/>
    </source>
</evidence>
<dbReference type="PANTHER" id="PTHR11732">
    <property type="entry name" value="ALDO/KETO REDUCTASE"/>
    <property type="match status" value="1"/>
</dbReference>
<dbReference type="SUPFAM" id="SSF51430">
    <property type="entry name" value="NAD(P)-linked oxidoreductase"/>
    <property type="match status" value="1"/>
</dbReference>
<dbReference type="InterPro" id="IPR020471">
    <property type="entry name" value="AKR"/>
</dbReference>
<dbReference type="EMBL" id="KE504137">
    <property type="protein sequence ID" value="EPT02180.1"/>
    <property type="molecule type" value="Genomic_DNA"/>
</dbReference>
<name>S8FVE3_FOMSC</name>
<organism evidence="6 7">
    <name type="scientific">Fomitopsis schrenkii</name>
    <name type="common">Brown rot fungus</name>
    <dbReference type="NCBI Taxonomy" id="2126942"/>
    <lineage>
        <taxon>Eukaryota</taxon>
        <taxon>Fungi</taxon>
        <taxon>Dikarya</taxon>
        <taxon>Basidiomycota</taxon>
        <taxon>Agaricomycotina</taxon>
        <taxon>Agaricomycetes</taxon>
        <taxon>Polyporales</taxon>
        <taxon>Fomitopsis</taxon>
    </lineage>
</organism>
<feature type="active site" description="Proton donor" evidence="2">
    <location>
        <position position="51"/>
    </location>
</feature>
<dbReference type="FunFam" id="3.20.20.100:FF:000002">
    <property type="entry name" value="2,5-diketo-D-gluconic acid reductase A"/>
    <property type="match status" value="1"/>
</dbReference>
<evidence type="ECO:0000259" key="5">
    <source>
        <dbReference type="Pfam" id="PF00248"/>
    </source>
</evidence>
<dbReference type="InParanoid" id="S8FVE3"/>
<evidence type="ECO:0000256" key="2">
    <source>
        <dbReference type="PIRSR" id="PIRSR000097-1"/>
    </source>
</evidence>
<gene>
    <name evidence="6" type="ORF">FOMPIDRAFT_1022984</name>
</gene>
<dbReference type="OrthoDB" id="416253at2759"/>